<organism evidence="8 9">
    <name type="scientific">Sphaeroforma arctica JP610</name>
    <dbReference type="NCBI Taxonomy" id="667725"/>
    <lineage>
        <taxon>Eukaryota</taxon>
        <taxon>Ichthyosporea</taxon>
        <taxon>Ichthyophonida</taxon>
        <taxon>Sphaeroforma</taxon>
    </lineage>
</organism>
<comment type="subcellular location">
    <subcellularLocation>
        <location evidence="1">Membrane</location>
        <topology evidence="1">Multi-pass membrane protein</topology>
    </subcellularLocation>
</comment>
<feature type="region of interest" description="Disordered" evidence="6">
    <location>
        <begin position="1"/>
        <end position="67"/>
    </location>
</feature>
<feature type="compositionally biased region" description="Polar residues" evidence="6">
    <location>
        <begin position="79"/>
        <end position="98"/>
    </location>
</feature>
<gene>
    <name evidence="8" type="ORF">SARC_07471</name>
</gene>
<feature type="compositionally biased region" description="Basic residues" evidence="6">
    <location>
        <begin position="37"/>
        <end position="51"/>
    </location>
</feature>
<keyword evidence="9" id="KW-1185">Reference proteome</keyword>
<name>A0A0L0FW48_9EUKA</name>
<dbReference type="OrthoDB" id="29023at2759"/>
<feature type="region of interest" description="Disordered" evidence="6">
    <location>
        <begin position="79"/>
        <end position="107"/>
    </location>
</feature>
<evidence type="ECO:0000256" key="1">
    <source>
        <dbReference type="ARBA" id="ARBA00004141"/>
    </source>
</evidence>
<dbReference type="PANTHER" id="PTHR13317:SF4">
    <property type="entry name" value="TRANSMEMBRANE ANTERIOR POSTERIOR TRANSFORMATION PROTEIN 1 HOMOLOG"/>
    <property type="match status" value="1"/>
</dbReference>
<dbReference type="EMBL" id="KQ242191">
    <property type="protein sequence ID" value="KNC80158.1"/>
    <property type="molecule type" value="Genomic_DNA"/>
</dbReference>
<evidence type="ECO:0000256" key="6">
    <source>
        <dbReference type="SAM" id="MobiDB-lite"/>
    </source>
</evidence>
<feature type="compositionally biased region" description="Basic and acidic residues" evidence="6">
    <location>
        <begin position="737"/>
        <end position="751"/>
    </location>
</feature>
<protein>
    <submittedName>
        <fullName evidence="8">Uncharacterized protein</fullName>
    </submittedName>
</protein>
<comment type="similarity">
    <text evidence="2">Belongs to the TAPT1 family.</text>
</comment>
<evidence type="ECO:0000256" key="5">
    <source>
        <dbReference type="ARBA" id="ARBA00023136"/>
    </source>
</evidence>
<dbReference type="AlphaFoldDB" id="A0A0L0FW48"/>
<proteinExistence type="inferred from homology"/>
<evidence type="ECO:0000256" key="2">
    <source>
        <dbReference type="ARBA" id="ARBA00008803"/>
    </source>
</evidence>
<feature type="compositionally biased region" description="Polar residues" evidence="6">
    <location>
        <begin position="251"/>
        <end position="262"/>
    </location>
</feature>
<dbReference type="Pfam" id="PF05346">
    <property type="entry name" value="DUF747"/>
    <property type="match status" value="1"/>
</dbReference>
<dbReference type="GeneID" id="25907975"/>
<feature type="region of interest" description="Disordered" evidence="6">
    <location>
        <begin position="733"/>
        <end position="756"/>
    </location>
</feature>
<keyword evidence="3 7" id="KW-0812">Transmembrane</keyword>
<evidence type="ECO:0000256" key="4">
    <source>
        <dbReference type="ARBA" id="ARBA00022989"/>
    </source>
</evidence>
<accession>A0A0L0FW48</accession>
<feature type="transmembrane region" description="Helical" evidence="7">
    <location>
        <begin position="466"/>
        <end position="485"/>
    </location>
</feature>
<evidence type="ECO:0000313" key="9">
    <source>
        <dbReference type="Proteomes" id="UP000054560"/>
    </source>
</evidence>
<feature type="transmembrane region" description="Helical" evidence="7">
    <location>
        <begin position="362"/>
        <end position="386"/>
    </location>
</feature>
<dbReference type="RefSeq" id="XP_014154060.1">
    <property type="nucleotide sequence ID" value="XM_014298585.1"/>
</dbReference>
<dbReference type="PANTHER" id="PTHR13317">
    <property type="entry name" value="TRANSMEMBRANE ANTERIOR POSTERIOR TRANSFORMATION PROTEIN 1 HOMOLOG"/>
    <property type="match status" value="1"/>
</dbReference>
<evidence type="ECO:0000256" key="3">
    <source>
        <dbReference type="ARBA" id="ARBA00022692"/>
    </source>
</evidence>
<dbReference type="InterPro" id="IPR008010">
    <property type="entry name" value="Tatp1"/>
</dbReference>
<keyword evidence="4 7" id="KW-1133">Transmembrane helix</keyword>
<evidence type="ECO:0000313" key="8">
    <source>
        <dbReference type="EMBL" id="KNC80158.1"/>
    </source>
</evidence>
<feature type="compositionally biased region" description="Polar residues" evidence="6">
    <location>
        <begin position="285"/>
        <end position="301"/>
    </location>
</feature>
<evidence type="ECO:0000256" key="7">
    <source>
        <dbReference type="SAM" id="Phobius"/>
    </source>
</evidence>
<feature type="region of interest" description="Disordered" evidence="6">
    <location>
        <begin position="250"/>
        <end position="306"/>
    </location>
</feature>
<dbReference type="eggNOG" id="KOG2490">
    <property type="taxonomic scope" value="Eukaryota"/>
</dbReference>
<sequence length="1065" mass="118855">MSGSALQDDAWEQSGSCQNVEETGKEGTAPISTKTKDCRRKRTSTKGHSRRQTSPDRKEGGQAQTYPYQTTEINTQLTHNKTSDIPGNLPASSQPNTHTHQRSLDSPLSDLKSSLEREQEMQKTKTEQANEIQQWLSKDTVGEAVGANSELDVHMNSHIHTLPRMLAPTSTGFGVELDDRLQAIRAHTHTYLEREAPHTYQERDESDLNLGTDEAHTNIENINTPTDVTSNGIYTGATPKTLDEHLKMNMHTKSNPNTTPQLHNRREPGPGCQPNLNLERKQSNKKTGQNQPTLGTGQVPPNASFEPLEARGRSQFADIFEWNAELPEVEGENSPEKLLSIILGPIEMEKLVWRGCLMFQDGLLYCVTILPIRFCFSLVSGLFAILTSNPVSPRHIHDTVQGIIIIVSVHLIDFLDIDEAYHVVLHLSWTRTWVLYNLFDVCDVILTAIGRRVMGSLMWSIRNKSWYIPLMTAIACLYVTLHSFAMTLKLATLHVAIDRGQLLFALLLAIKMPEFKGGNFTGMTKEDLLNTCLNDMVDRSKAMVFSLLIFMHKALRWRTHQPSEWVPAIASATLMVLGVEVLVDVIKHVAILTFNLGVLSHSEYYKLSLDLAKDLLQWTNKNSLSGLGDCTVSLLSDRFGYVTVPLTCILLRLWTRWYLIKTSYWMVRAEKLSTQQSISEVFQVTTETGLQANKGGTGVVETRLKETRIYSTHKAATSTIAEDGNDIDNLESSYTAKDIDGRETPRPDRSADINAADRIPVESDMDNYTNDNIQPTTTGTATKRYQLRACRSAPHHTATGDTSDSSSTTDTGVYFTFARQWILNWARGLIGRSVAGRERDAQYVGHTVVNNLGQPWGRLVQLVSVAFLVCTCPTYVGWSSLHFTCIVPLLMVYPCDPRSTASFLPSKRTVCAYATASCTGTEYYQYSILLFNVVVVVGAVQYARSILVLTHTKRFTRTEFDSPIYTGANSGGGLPLISGGSYTPHYDEPCLDETYTHSRSSHKQPSVPDGSMLQCSSNMQRLASEGPSTSDRRRDRIRSSIGPIADILVSHSVSDMMFSYERVRY</sequence>
<keyword evidence="5 7" id="KW-0472">Membrane</keyword>
<reference evidence="8 9" key="1">
    <citation type="submission" date="2011-02" db="EMBL/GenBank/DDBJ databases">
        <title>The Genome Sequence of Sphaeroforma arctica JP610.</title>
        <authorList>
            <consortium name="The Broad Institute Genome Sequencing Platform"/>
            <person name="Russ C."/>
            <person name="Cuomo C."/>
            <person name="Young S.K."/>
            <person name="Zeng Q."/>
            <person name="Gargeya S."/>
            <person name="Alvarado L."/>
            <person name="Berlin A."/>
            <person name="Chapman S.B."/>
            <person name="Chen Z."/>
            <person name="Freedman E."/>
            <person name="Gellesch M."/>
            <person name="Goldberg J."/>
            <person name="Griggs A."/>
            <person name="Gujja S."/>
            <person name="Heilman E."/>
            <person name="Heiman D."/>
            <person name="Howarth C."/>
            <person name="Mehta T."/>
            <person name="Neiman D."/>
            <person name="Pearson M."/>
            <person name="Roberts A."/>
            <person name="Saif S."/>
            <person name="Shea T."/>
            <person name="Shenoy N."/>
            <person name="Sisk P."/>
            <person name="Stolte C."/>
            <person name="Sykes S."/>
            <person name="White J."/>
            <person name="Yandava C."/>
            <person name="Burger G."/>
            <person name="Gray M.W."/>
            <person name="Holland P.W.H."/>
            <person name="King N."/>
            <person name="Lang F.B.F."/>
            <person name="Roger A.J."/>
            <person name="Ruiz-Trillo I."/>
            <person name="Haas B."/>
            <person name="Nusbaum C."/>
            <person name="Birren B."/>
        </authorList>
    </citation>
    <scope>NUCLEOTIDE SEQUENCE [LARGE SCALE GENOMIC DNA]</scope>
    <source>
        <strain evidence="8 9">JP610</strain>
    </source>
</reference>
<dbReference type="GO" id="GO:0005789">
    <property type="term" value="C:endoplasmic reticulum membrane"/>
    <property type="evidence" value="ECO:0007669"/>
    <property type="project" value="TreeGrafter"/>
</dbReference>
<dbReference type="Proteomes" id="UP000054560">
    <property type="component" value="Unassembled WGS sequence"/>
</dbReference>